<feature type="domain" description="Peptidase M24" evidence="2">
    <location>
        <begin position="155"/>
        <end position="361"/>
    </location>
</feature>
<reference evidence="3 4" key="1">
    <citation type="journal article" date="2022" name="bioRxiv">
        <title>Genomics of Preaxostyla Flagellates Illuminates Evolutionary Transitions and the Path Towards Mitochondrial Loss.</title>
        <authorList>
            <person name="Novak L.V.F."/>
            <person name="Treitli S.C."/>
            <person name="Pyrih J."/>
            <person name="Halakuc P."/>
            <person name="Pipaliya S.V."/>
            <person name="Vacek V."/>
            <person name="Brzon O."/>
            <person name="Soukal P."/>
            <person name="Eme L."/>
            <person name="Dacks J.B."/>
            <person name="Karnkowska A."/>
            <person name="Elias M."/>
            <person name="Hampl V."/>
        </authorList>
    </citation>
    <scope>NUCLEOTIDE SEQUENCE [LARGE SCALE GENOMIC DNA]</scope>
    <source>
        <strain evidence="3">NAU3</strain>
        <tissue evidence="3">Gut</tissue>
    </source>
</reference>
<protein>
    <submittedName>
        <fullName evidence="3">Proliferation-associated protein A</fullName>
    </submittedName>
</protein>
<proteinExistence type="inferred from homology"/>
<dbReference type="Gene3D" id="1.10.10.10">
    <property type="entry name" value="Winged helix-like DNA-binding domain superfamily/Winged helix DNA-binding domain"/>
    <property type="match status" value="1"/>
</dbReference>
<sequence length="508" mass="56190">MSETVQSTFPPPPPWYRLYGSESILPPPPPEPPAVGSNYSSFGVQYTHGQPDLSLKDFGVPELFTSTKLTEIPGQLNELITLLIALHVKFIQHSPDSPEIRSKLRDQIHVVYQNMYFLLNHCRKAQGQIFIMDPKAPHPAETEDEENVLNSFVIEKYKTCAQITNDALAKAVAACTPGRPILEIADLADKHLLTETGKIYNQMTDDGPIEKGIAFPTSIAINECVGNYSPEDTETRTLKDGDVVKIDLGCHIDGYCTCASHTVLVSATPVTDRRADCITAAHAAATAAIRMLRPGNKTQDITAMIGKIAKVYEVSPVEGVLSHQLKRFVIDGHKVISNAASPERPAPDSVIEEGDVICLDIVMSTGTGKEPRQMADRFKPTIFKHAVEESYMLKLKASRTVFSEISSKFSTFPFTTRMLETKNPRVGLKEMLEHNMLETYPQIFEKNGEFVAQFKATVMVTPRGIDHIAGLKLPPQENVKSEKKLEDPEILTVLQAAIGTKKKKKPKK</sequence>
<evidence type="ECO:0000259" key="2">
    <source>
        <dbReference type="Pfam" id="PF00557"/>
    </source>
</evidence>
<accession>A0ABQ9XXQ8</accession>
<gene>
    <name evidence="3" type="ORF">BLNAU_8824</name>
</gene>
<evidence type="ECO:0000313" key="4">
    <source>
        <dbReference type="Proteomes" id="UP001281761"/>
    </source>
</evidence>
<dbReference type="Gene3D" id="3.90.230.10">
    <property type="entry name" value="Creatinase/methionine aminopeptidase superfamily"/>
    <property type="match status" value="1"/>
</dbReference>
<dbReference type="Proteomes" id="UP001281761">
    <property type="component" value="Unassembled WGS sequence"/>
</dbReference>
<evidence type="ECO:0000313" key="3">
    <source>
        <dbReference type="EMBL" id="KAK2956260.1"/>
    </source>
</evidence>
<keyword evidence="4" id="KW-1185">Reference proteome</keyword>
<dbReference type="InterPro" id="IPR047113">
    <property type="entry name" value="PA2G4/ARX1"/>
</dbReference>
<dbReference type="EMBL" id="JARBJD010000058">
    <property type="protein sequence ID" value="KAK2956260.1"/>
    <property type="molecule type" value="Genomic_DNA"/>
</dbReference>
<organism evidence="3 4">
    <name type="scientific">Blattamonas nauphoetae</name>
    <dbReference type="NCBI Taxonomy" id="2049346"/>
    <lineage>
        <taxon>Eukaryota</taxon>
        <taxon>Metamonada</taxon>
        <taxon>Preaxostyla</taxon>
        <taxon>Oxymonadida</taxon>
        <taxon>Blattamonas</taxon>
    </lineage>
</organism>
<comment type="similarity">
    <text evidence="1">Belongs to the peptidase M24 family.</text>
</comment>
<dbReference type="InterPro" id="IPR036388">
    <property type="entry name" value="WH-like_DNA-bd_sf"/>
</dbReference>
<dbReference type="CDD" id="cd01089">
    <property type="entry name" value="PA2G4-like"/>
    <property type="match status" value="1"/>
</dbReference>
<dbReference type="InterPro" id="IPR036005">
    <property type="entry name" value="Creatinase/aminopeptidase-like"/>
</dbReference>
<dbReference type="PANTHER" id="PTHR10804:SF11">
    <property type="entry name" value="PROLIFERATION-ASSOCIATED PROTEIN 2G4"/>
    <property type="match status" value="1"/>
</dbReference>
<name>A0ABQ9XXQ8_9EUKA</name>
<dbReference type="SUPFAM" id="SSF55920">
    <property type="entry name" value="Creatinase/aminopeptidase"/>
    <property type="match status" value="1"/>
</dbReference>
<dbReference type="InterPro" id="IPR000994">
    <property type="entry name" value="Pept_M24"/>
</dbReference>
<dbReference type="SUPFAM" id="SSF46785">
    <property type="entry name" value="Winged helix' DNA-binding domain"/>
    <property type="match status" value="1"/>
</dbReference>
<dbReference type="PANTHER" id="PTHR10804">
    <property type="entry name" value="PROTEASE FAMILY M24 METHIONYL AMINOPEPTIDASE, AMINOPEPTIDASE P"/>
    <property type="match status" value="1"/>
</dbReference>
<dbReference type="InterPro" id="IPR036390">
    <property type="entry name" value="WH_DNA-bd_sf"/>
</dbReference>
<dbReference type="Pfam" id="PF00557">
    <property type="entry name" value="Peptidase_M24"/>
    <property type="match status" value="1"/>
</dbReference>
<evidence type="ECO:0000256" key="1">
    <source>
        <dbReference type="ARBA" id="ARBA00007319"/>
    </source>
</evidence>
<dbReference type="InterPro" id="IPR009244">
    <property type="entry name" value="Mediatior_Med7"/>
</dbReference>
<comment type="caution">
    <text evidence="3">The sequence shown here is derived from an EMBL/GenBank/DDBJ whole genome shotgun (WGS) entry which is preliminary data.</text>
</comment>
<dbReference type="Pfam" id="PF05983">
    <property type="entry name" value="Med7"/>
    <property type="match status" value="1"/>
</dbReference>